<dbReference type="FunFam" id="1.10.287.130:FF:000038">
    <property type="entry name" value="Sensory transduction histidine kinase"/>
    <property type="match status" value="1"/>
</dbReference>
<evidence type="ECO:0000259" key="16">
    <source>
        <dbReference type="PROSITE" id="PS50110"/>
    </source>
</evidence>
<feature type="domain" description="PAC" evidence="18">
    <location>
        <begin position="828"/>
        <end position="879"/>
    </location>
</feature>
<protein>
    <recommendedName>
        <fullName evidence="3">histidine kinase</fullName>
        <ecNumber evidence="3">2.7.13.3</ecNumber>
    </recommendedName>
</protein>
<dbReference type="PANTHER" id="PTHR43047:SF63">
    <property type="entry name" value="HISTIDINE KINASE"/>
    <property type="match status" value="1"/>
</dbReference>
<feature type="domain" description="PAC" evidence="18">
    <location>
        <begin position="705"/>
        <end position="756"/>
    </location>
</feature>
<sequence>MSHILRHLVPATRRPPGAQASTLPDDRRKHRRRRQGVDLAVSAILGWSGVSQLHATDGEPPAYTHVQAATSLELGLLVAVFALILHALRNLHQQRVRLRAKLAQPPGGELADIMQAIGSGVLTINLQQRITHMNGIAEELTGWSALDAKFRTIDEVYHPIHEFTRESALAEIHRALESDMIGTVSTSVILADRTGTEHRIHQHAAPIRDHDGRITGIALVFRSITVEHQLAKELRASEAYNRSIVNSSPDCLKVLSLDGRLVYMAPHGCRIMEVDDFCSVENADWLSFWQGNDRKSAQAAVTAAASGGFGRFRGFCPTAKGSPRWWDVAITPILNEQGEPEKLLAVSRDVTADRESQNELRTAKEQLDLALEAARACTWDSDLVANRITLDAGWAKMLGQTPQRTVTTIRALMSETHPDDQPTVIATVRETVNGVTDDYVLEQRIKNAAGDWIWLLSQGRVMARDEHGKAIRIRGTNTDITDRKKIQENLNQFITTLDHTQDCVFIFTPDTLRFSYANQGAIKQVGFTSEELLQMTPLDIKPDFTEARFRQIIAPLIAGTQPSVTFETRHQHKSGKVVPVEILLQYVAPTGEPARFVAVVRDITERKRAENEIRELNENLELRVAERTAEIEQALTTLDFTADATLVTDAETLKFVYANQGAVQQLGYSREELLTMSALDINSEYDSSSMGALLAPLVRGEQKILKVTSRHRRRNGHEFPVEINLQLAVMEDGTRRFIAVARDISERVRSESAMRQALAALDATADAALVSVPGTGKYSYVNQGAVNQLGYTREELLEMSPLDINPELDESRLQNIFGNLEQDEREVISLTTRHRHKDGHTFPVEINVQMVKFEDGRHCFVAVARDISERIKSEGEMRQALAALNATADAVLLSNPFGTGSINFSYVNQGAEQQLGYSRDELLEMSPLNINQGISESGLWELYKTFQRGELEILNFTASHRHEDGHEIPVEVNLQMVNLEDGQTRFIAISRDVTERHQVEQALIENEARLRFFNELGEATRALTDPKAIMATVAQRLGEFLGASRCAYAEVQPDGDTFTVDNDFTRDCPSMAGTYQLSTFGERTVNELLAGKTLVIRDAHAEIPANGGVKTFDAINTRAAISCSLINRDGLRALMAVHQTTPRDWTPSEVTLVQEVIDRCWATIERARVQQALAVSERFVRASLDALSSQIAVLNTDGKIVATNRAWNALHESSNPSLAEIGETANLLDYCDRAATAGNTDALLVAQLIREVITGQRSNAHYEYASRPVGHEHWFLCRITRFSGDGPVRVAVALEDITAIKQAEEAVRNLNADLEARVEQRTAELSAANQKLDQASRLKDEFLANMSHELRTPLNAILGLSEALLEQGVGEFSERQIKSITTISSSGTHLLALINDILDLSKIEAGKLELIPDQIDLPSFCESCMLFVRTQAMHKQINVSFDGHDIEGAFYADPKRLKQVLVNLLTNAVKFTPEGGNIGLRVESSPSAQRVKFTVWDDGIGITASDQSKLFRAFTQLDSGLARAQEGTGLGLAMVAKLVELHGGSVSLESTVDQGSRFTVVLPVGVAPEAEEPMSAPACLPASGPSRAMDSSVAPRILLAEDNEANIQTLGEYLEYQGFSMHYARNGMLAVEAAQELQPDLILMDIQMPVMDGLTAIKKIKAHEDIKNIPIIALTALAMPNDRERCLMAGAEDYLSKPVSLRALMVLIDKMLPATASPAESGEERP</sequence>
<dbReference type="Pfam" id="PF13426">
    <property type="entry name" value="PAS_9"/>
    <property type="match status" value="3"/>
</dbReference>
<evidence type="ECO:0000256" key="3">
    <source>
        <dbReference type="ARBA" id="ARBA00012438"/>
    </source>
</evidence>
<dbReference type="GO" id="GO:0005524">
    <property type="term" value="F:ATP binding"/>
    <property type="evidence" value="ECO:0007669"/>
    <property type="project" value="UniProtKB-KW"/>
</dbReference>
<evidence type="ECO:0000256" key="14">
    <source>
        <dbReference type="SAM" id="MobiDB-lite"/>
    </source>
</evidence>
<dbReference type="KEGG" id="slom:PXH66_03255"/>
<dbReference type="InterPro" id="IPR013767">
    <property type="entry name" value="PAS_fold"/>
</dbReference>
<evidence type="ECO:0000313" key="19">
    <source>
        <dbReference type="EMBL" id="WED65865.1"/>
    </source>
</evidence>
<dbReference type="SUPFAM" id="SSF47384">
    <property type="entry name" value="Homodimeric domain of signal transducing histidine kinase"/>
    <property type="match status" value="1"/>
</dbReference>
<dbReference type="PROSITE" id="PS50109">
    <property type="entry name" value="HIS_KIN"/>
    <property type="match status" value="1"/>
</dbReference>
<keyword evidence="9" id="KW-0902">Two-component regulatory system</keyword>
<dbReference type="SUPFAM" id="SSF55874">
    <property type="entry name" value="ATPase domain of HSP90 chaperone/DNA topoisomerase II/histidine kinase"/>
    <property type="match status" value="1"/>
</dbReference>
<feature type="domain" description="Histidine kinase" evidence="15">
    <location>
        <begin position="1345"/>
        <end position="1566"/>
    </location>
</feature>
<comment type="subcellular location">
    <subcellularLocation>
        <location evidence="2">Membrane</location>
    </subcellularLocation>
</comment>
<keyword evidence="20" id="KW-1185">Reference proteome</keyword>
<evidence type="ECO:0000256" key="9">
    <source>
        <dbReference type="ARBA" id="ARBA00023012"/>
    </source>
</evidence>
<dbReference type="EMBL" id="CP119075">
    <property type="protein sequence ID" value="WED65865.1"/>
    <property type="molecule type" value="Genomic_DNA"/>
</dbReference>
<dbReference type="CDD" id="cd00130">
    <property type="entry name" value="PAS"/>
    <property type="match status" value="6"/>
</dbReference>
<reference evidence="19" key="1">
    <citation type="submission" date="2023-03" db="EMBL/GenBank/DDBJ databases">
        <title>Lomoglobus Profundus gen. nov., sp. nov., a novel member of the phylum Verrucomicrobia, isolated from deep-marine sediment of South China Sea.</title>
        <authorList>
            <person name="Ahmad T."/>
            <person name="Ishaq S.E."/>
            <person name="Wang F."/>
        </authorList>
    </citation>
    <scope>NUCLEOTIDE SEQUENCE</scope>
    <source>
        <strain evidence="19">LMO-M01</strain>
    </source>
</reference>
<dbReference type="InterPro" id="IPR029016">
    <property type="entry name" value="GAF-like_dom_sf"/>
</dbReference>
<evidence type="ECO:0000256" key="2">
    <source>
        <dbReference type="ARBA" id="ARBA00004370"/>
    </source>
</evidence>
<feature type="coiled-coil region" evidence="13">
    <location>
        <begin position="599"/>
        <end position="637"/>
    </location>
</feature>
<gene>
    <name evidence="19" type="ORF">PXH66_03255</name>
</gene>
<feature type="domain" description="PAC" evidence="18">
    <location>
        <begin position="184"/>
        <end position="236"/>
    </location>
</feature>
<dbReference type="Pfam" id="PF02518">
    <property type="entry name" value="HATPase_c"/>
    <property type="match status" value="1"/>
</dbReference>
<dbReference type="Gene3D" id="3.40.50.2300">
    <property type="match status" value="1"/>
</dbReference>
<dbReference type="Pfam" id="PF08448">
    <property type="entry name" value="PAS_4"/>
    <property type="match status" value="2"/>
</dbReference>
<evidence type="ECO:0000259" key="15">
    <source>
        <dbReference type="PROSITE" id="PS50109"/>
    </source>
</evidence>
<feature type="coiled-coil region" evidence="13">
    <location>
        <begin position="1300"/>
        <end position="1345"/>
    </location>
</feature>
<dbReference type="InterPro" id="IPR013656">
    <property type="entry name" value="PAS_4"/>
</dbReference>
<dbReference type="PROSITE" id="PS50110">
    <property type="entry name" value="RESPONSE_REGULATORY"/>
    <property type="match status" value="1"/>
</dbReference>
<dbReference type="PROSITE" id="PS50112">
    <property type="entry name" value="PAS"/>
    <property type="match status" value="4"/>
</dbReference>
<dbReference type="SMART" id="SM00086">
    <property type="entry name" value="PAC"/>
    <property type="match status" value="7"/>
</dbReference>
<dbReference type="InterPro" id="IPR036890">
    <property type="entry name" value="HATPase_C_sf"/>
</dbReference>
<dbReference type="GO" id="GO:0005886">
    <property type="term" value="C:plasma membrane"/>
    <property type="evidence" value="ECO:0007669"/>
    <property type="project" value="TreeGrafter"/>
</dbReference>
<dbReference type="InterPro" id="IPR005467">
    <property type="entry name" value="His_kinase_dom"/>
</dbReference>
<dbReference type="InterPro" id="IPR004358">
    <property type="entry name" value="Sig_transdc_His_kin-like_C"/>
</dbReference>
<keyword evidence="8" id="KW-0067">ATP-binding</keyword>
<dbReference type="SUPFAM" id="SSF52172">
    <property type="entry name" value="CheY-like"/>
    <property type="match status" value="1"/>
</dbReference>
<proteinExistence type="predicted"/>
<dbReference type="InterPro" id="IPR003018">
    <property type="entry name" value="GAF"/>
</dbReference>
<feature type="domain" description="PAC" evidence="18">
    <location>
        <begin position="947"/>
        <end position="1005"/>
    </location>
</feature>
<dbReference type="Gene3D" id="3.30.565.10">
    <property type="entry name" value="Histidine kinase-like ATPase, C-terminal domain"/>
    <property type="match status" value="1"/>
</dbReference>
<feature type="domain" description="PAS" evidence="17">
    <location>
        <begin position="109"/>
        <end position="179"/>
    </location>
</feature>
<dbReference type="NCBIfam" id="TIGR00229">
    <property type="entry name" value="sensory_box"/>
    <property type="match status" value="6"/>
</dbReference>
<dbReference type="InterPro" id="IPR011006">
    <property type="entry name" value="CheY-like_superfamily"/>
</dbReference>
<dbReference type="SMART" id="SM00091">
    <property type="entry name" value="PAS"/>
    <property type="match status" value="7"/>
</dbReference>
<dbReference type="PROSITE" id="PS50113">
    <property type="entry name" value="PAC"/>
    <property type="match status" value="7"/>
</dbReference>
<dbReference type="SMART" id="SM00448">
    <property type="entry name" value="REC"/>
    <property type="match status" value="1"/>
</dbReference>
<feature type="domain" description="PAS" evidence="17">
    <location>
        <begin position="873"/>
        <end position="923"/>
    </location>
</feature>
<keyword evidence="6" id="KW-0547">Nucleotide-binding</keyword>
<dbReference type="RefSeq" id="WP_330930395.1">
    <property type="nucleotide sequence ID" value="NZ_CP119075.1"/>
</dbReference>
<dbReference type="Gene3D" id="3.30.450.40">
    <property type="match status" value="1"/>
</dbReference>
<dbReference type="Proteomes" id="UP001218638">
    <property type="component" value="Chromosome"/>
</dbReference>
<dbReference type="InterPro" id="IPR000700">
    <property type="entry name" value="PAS-assoc_C"/>
</dbReference>
<evidence type="ECO:0000256" key="10">
    <source>
        <dbReference type="ARBA" id="ARBA00023136"/>
    </source>
</evidence>
<keyword evidence="10" id="KW-0472">Membrane</keyword>
<evidence type="ECO:0000256" key="8">
    <source>
        <dbReference type="ARBA" id="ARBA00022840"/>
    </source>
</evidence>
<evidence type="ECO:0000256" key="1">
    <source>
        <dbReference type="ARBA" id="ARBA00000085"/>
    </source>
</evidence>
<dbReference type="InterPro" id="IPR013655">
    <property type="entry name" value="PAS_fold_3"/>
</dbReference>
<keyword evidence="13" id="KW-0175">Coiled coil</keyword>
<dbReference type="InterPro" id="IPR035965">
    <property type="entry name" value="PAS-like_dom_sf"/>
</dbReference>
<dbReference type="PANTHER" id="PTHR43047">
    <property type="entry name" value="TWO-COMPONENT HISTIDINE PROTEIN KINASE"/>
    <property type="match status" value="1"/>
</dbReference>
<dbReference type="InterPro" id="IPR001610">
    <property type="entry name" value="PAC"/>
</dbReference>
<keyword evidence="4 12" id="KW-0597">Phosphoprotein</keyword>
<dbReference type="Pfam" id="PF08447">
    <property type="entry name" value="PAS_3"/>
    <property type="match status" value="1"/>
</dbReference>
<name>A0AAF0I3E6_9BACT</name>
<dbReference type="Pfam" id="PF00072">
    <property type="entry name" value="Response_reg"/>
    <property type="match status" value="1"/>
</dbReference>
<dbReference type="InterPro" id="IPR036097">
    <property type="entry name" value="HisK_dim/P_sf"/>
</dbReference>
<evidence type="ECO:0000256" key="4">
    <source>
        <dbReference type="ARBA" id="ARBA00022553"/>
    </source>
</evidence>
<evidence type="ECO:0000259" key="18">
    <source>
        <dbReference type="PROSITE" id="PS50113"/>
    </source>
</evidence>
<keyword evidence="5" id="KW-0808">Transferase</keyword>
<dbReference type="Pfam" id="PF00989">
    <property type="entry name" value="PAS"/>
    <property type="match status" value="1"/>
</dbReference>
<evidence type="ECO:0000256" key="6">
    <source>
        <dbReference type="ARBA" id="ARBA00022741"/>
    </source>
</evidence>
<dbReference type="SMART" id="SM00387">
    <property type="entry name" value="HATPase_c"/>
    <property type="match status" value="1"/>
</dbReference>
<dbReference type="CDD" id="cd00082">
    <property type="entry name" value="HisKA"/>
    <property type="match status" value="1"/>
</dbReference>
<dbReference type="Gene3D" id="1.10.287.130">
    <property type="match status" value="1"/>
</dbReference>
<feature type="domain" description="PAC" evidence="18">
    <location>
        <begin position="305"/>
        <end position="362"/>
    </location>
</feature>
<evidence type="ECO:0000256" key="13">
    <source>
        <dbReference type="SAM" id="Coils"/>
    </source>
</evidence>
<dbReference type="InterPro" id="IPR000014">
    <property type="entry name" value="PAS"/>
</dbReference>
<dbReference type="FunFam" id="3.30.565.10:FF:000010">
    <property type="entry name" value="Sensor histidine kinase RcsC"/>
    <property type="match status" value="1"/>
</dbReference>
<dbReference type="CDD" id="cd16922">
    <property type="entry name" value="HATPase_EvgS-ArcB-TorS-like"/>
    <property type="match status" value="1"/>
</dbReference>
<dbReference type="SMART" id="SM00388">
    <property type="entry name" value="HisKA"/>
    <property type="match status" value="1"/>
</dbReference>
<feature type="domain" description="Response regulatory" evidence="16">
    <location>
        <begin position="1596"/>
        <end position="1712"/>
    </location>
</feature>
<dbReference type="InterPro" id="IPR003661">
    <property type="entry name" value="HisK_dim/P_dom"/>
</dbReference>
<accession>A0AAF0I3E6</accession>
<dbReference type="Gene3D" id="3.30.450.20">
    <property type="entry name" value="PAS domain"/>
    <property type="match status" value="8"/>
</dbReference>
<evidence type="ECO:0000256" key="7">
    <source>
        <dbReference type="ARBA" id="ARBA00022777"/>
    </source>
</evidence>
<dbReference type="GO" id="GO:0006355">
    <property type="term" value="P:regulation of DNA-templated transcription"/>
    <property type="evidence" value="ECO:0007669"/>
    <property type="project" value="InterPro"/>
</dbReference>
<dbReference type="GO" id="GO:0000155">
    <property type="term" value="F:phosphorelay sensor kinase activity"/>
    <property type="evidence" value="ECO:0007669"/>
    <property type="project" value="InterPro"/>
</dbReference>
<feature type="region of interest" description="Disordered" evidence="14">
    <location>
        <begin position="1"/>
        <end position="34"/>
    </location>
</feature>
<comment type="catalytic activity">
    <reaction evidence="1">
        <text>ATP + protein L-histidine = ADP + protein N-phospho-L-histidine.</text>
        <dbReference type="EC" id="2.7.13.3"/>
    </reaction>
</comment>
<feature type="domain" description="PAC" evidence="18">
    <location>
        <begin position="564"/>
        <end position="615"/>
    </location>
</feature>
<evidence type="ECO:0000259" key="17">
    <source>
        <dbReference type="PROSITE" id="PS50112"/>
    </source>
</evidence>
<dbReference type="GO" id="GO:0009927">
    <property type="term" value="F:histidine phosphotransfer kinase activity"/>
    <property type="evidence" value="ECO:0007669"/>
    <property type="project" value="TreeGrafter"/>
</dbReference>
<evidence type="ECO:0000256" key="11">
    <source>
        <dbReference type="ARBA" id="ARBA00023306"/>
    </source>
</evidence>
<dbReference type="InterPro" id="IPR001789">
    <property type="entry name" value="Sig_transdc_resp-reg_receiver"/>
</dbReference>
<evidence type="ECO:0000256" key="12">
    <source>
        <dbReference type="PROSITE-ProRule" id="PRU00169"/>
    </source>
</evidence>
<organism evidence="19 20">
    <name type="scientific">Synoicihabitans lomoniglobus</name>
    <dbReference type="NCBI Taxonomy" id="2909285"/>
    <lineage>
        <taxon>Bacteria</taxon>
        <taxon>Pseudomonadati</taxon>
        <taxon>Verrucomicrobiota</taxon>
        <taxon>Opitutia</taxon>
        <taxon>Opitutales</taxon>
        <taxon>Opitutaceae</taxon>
        <taxon>Synoicihabitans</taxon>
    </lineage>
</organism>
<evidence type="ECO:0000313" key="20">
    <source>
        <dbReference type="Proteomes" id="UP001218638"/>
    </source>
</evidence>
<dbReference type="SUPFAM" id="SSF55785">
    <property type="entry name" value="PYP-like sensor domain (PAS domain)"/>
    <property type="match status" value="8"/>
</dbReference>
<dbReference type="PRINTS" id="PR00344">
    <property type="entry name" value="BCTRLSENSOR"/>
</dbReference>
<dbReference type="Pfam" id="PF00512">
    <property type="entry name" value="HisKA"/>
    <property type="match status" value="1"/>
</dbReference>
<dbReference type="CDD" id="cd17546">
    <property type="entry name" value="REC_hyHK_CKI1_RcsC-like"/>
    <property type="match status" value="1"/>
</dbReference>
<dbReference type="EC" id="2.7.13.3" evidence="3"/>
<feature type="domain" description="PAS" evidence="17">
    <location>
        <begin position="630"/>
        <end position="701"/>
    </location>
</feature>
<feature type="domain" description="PAC" evidence="18">
    <location>
        <begin position="439"/>
        <end position="492"/>
    </location>
</feature>
<feature type="modified residue" description="4-aspartylphosphate" evidence="12">
    <location>
        <position position="1645"/>
    </location>
</feature>
<evidence type="ECO:0000256" key="5">
    <source>
        <dbReference type="ARBA" id="ARBA00022679"/>
    </source>
</evidence>
<keyword evidence="7" id="KW-0418">Kinase</keyword>
<dbReference type="InterPro" id="IPR003594">
    <property type="entry name" value="HATPase_dom"/>
</dbReference>
<feature type="domain" description="PAS" evidence="17">
    <location>
        <begin position="750"/>
        <end position="824"/>
    </location>
</feature>
<keyword evidence="11" id="KW-0131">Cell cycle</keyword>
<dbReference type="SMART" id="SM00065">
    <property type="entry name" value="GAF"/>
    <property type="match status" value="1"/>
</dbReference>
<dbReference type="SUPFAM" id="SSF55781">
    <property type="entry name" value="GAF domain-like"/>
    <property type="match status" value="1"/>
</dbReference>
<dbReference type="Pfam" id="PF01590">
    <property type="entry name" value="GAF"/>
    <property type="match status" value="1"/>
</dbReference>